<evidence type="ECO:0000256" key="2">
    <source>
        <dbReference type="ARBA" id="ARBA00010790"/>
    </source>
</evidence>
<comment type="similarity">
    <text evidence="2">Belongs to the GMC oxidoreductase family.</text>
</comment>
<dbReference type="Proteomes" id="UP001484239">
    <property type="component" value="Unassembled WGS sequence"/>
</dbReference>
<sequence length="526" mass="57346">MTPEGGGVLDNLVVGTGHAGIAAAMALRAQGRAFEVVDLGFDLPSDRRREVEGLAALPPDRWDRATTRRLFPAPAASRSGVAARLAFGSDFVYRPSPFLEVIARGAEVKVSHAFGGFGNVWGGAMLPWGPRSLSSWPLPPSEMADAYRRVLAYVPLAAEHDDLAHDFPLHTDAPVPMRRSPWTEAILGGLHRRRDALARDGVRVGRARMAVDAAGGVTGCRYCARCLDGCAYDALFNPRTLWRRLEGEGATLHRGWYACALEEDDDVVHLTARNVRDGSTRRFTTRRLYLATGQLSTARILLRSLGAFDRAVRVADSQYFFFPLLLWRGLDAPVDFTLAEAFAEVSDDRITTRDVHLQLYAPNDIILDTIRSTLPGLVPTGWLERRFVLVQGFLHSDDSAHLELTVRAARDGHDRVEVAGVENPRAMRVARAVQRVLRRRLRGLGLVPPTPPTLVAPGRSFHTGASFPMGGDDPLTSSDLQGRPAGLRRTHIVDAAAFPDVAGSTIAFTIMAHADRVVRASGPDTA</sequence>
<comment type="caution">
    <text evidence="6">The sequence shown here is derived from an EMBL/GenBank/DDBJ whole genome shotgun (WGS) entry which is preliminary data.</text>
</comment>
<accession>A0ABU9E5B1</accession>
<evidence type="ECO:0000256" key="5">
    <source>
        <dbReference type="ARBA" id="ARBA00023002"/>
    </source>
</evidence>
<dbReference type="PANTHER" id="PTHR42784:SF1">
    <property type="entry name" value="PYRANOSE 2-OXIDASE"/>
    <property type="match status" value="1"/>
</dbReference>
<keyword evidence="3" id="KW-0285">Flavoprotein</keyword>
<protein>
    <recommendedName>
        <fullName evidence="8">GMC family oxidoreductase</fullName>
    </recommendedName>
</protein>
<evidence type="ECO:0000313" key="6">
    <source>
        <dbReference type="EMBL" id="MEK9499884.1"/>
    </source>
</evidence>
<dbReference type="InterPro" id="IPR051473">
    <property type="entry name" value="P2Ox-like"/>
</dbReference>
<dbReference type="SUPFAM" id="SSF51905">
    <property type="entry name" value="FAD/NAD(P)-binding domain"/>
    <property type="match status" value="1"/>
</dbReference>
<evidence type="ECO:0000313" key="7">
    <source>
        <dbReference type="Proteomes" id="UP001484239"/>
    </source>
</evidence>
<name>A0ABU9E5B1_9BACT</name>
<evidence type="ECO:0008006" key="8">
    <source>
        <dbReference type="Google" id="ProtNLM"/>
    </source>
</evidence>
<evidence type="ECO:0000256" key="1">
    <source>
        <dbReference type="ARBA" id="ARBA00001974"/>
    </source>
</evidence>
<comment type="cofactor">
    <cofactor evidence="1">
        <name>FAD</name>
        <dbReference type="ChEBI" id="CHEBI:57692"/>
    </cofactor>
</comment>
<keyword evidence="7" id="KW-1185">Reference proteome</keyword>
<proteinExistence type="inferred from homology"/>
<dbReference type="PANTHER" id="PTHR42784">
    <property type="entry name" value="PYRANOSE 2-OXIDASE"/>
    <property type="match status" value="1"/>
</dbReference>
<evidence type="ECO:0000256" key="3">
    <source>
        <dbReference type="ARBA" id="ARBA00022630"/>
    </source>
</evidence>
<dbReference type="EMBL" id="JBBHLI010000001">
    <property type="protein sequence ID" value="MEK9499884.1"/>
    <property type="molecule type" value="Genomic_DNA"/>
</dbReference>
<gene>
    <name evidence="6" type="ORF">WI372_02670</name>
</gene>
<dbReference type="InterPro" id="IPR036188">
    <property type="entry name" value="FAD/NAD-bd_sf"/>
</dbReference>
<evidence type="ECO:0000256" key="4">
    <source>
        <dbReference type="ARBA" id="ARBA00022827"/>
    </source>
</evidence>
<dbReference type="RefSeq" id="WP_405277988.1">
    <property type="nucleotide sequence ID" value="NZ_JBBHLI010000001.1"/>
</dbReference>
<keyword evidence="5" id="KW-0560">Oxidoreductase</keyword>
<organism evidence="6 7">
    <name type="scientific">Gaopeijia maritima</name>
    <dbReference type="NCBI Taxonomy" id="3119007"/>
    <lineage>
        <taxon>Bacteria</taxon>
        <taxon>Pseudomonadati</taxon>
        <taxon>Gemmatimonadota</taxon>
        <taxon>Longimicrobiia</taxon>
        <taxon>Gaopeijiales</taxon>
        <taxon>Gaopeijiaceae</taxon>
        <taxon>Gaopeijia</taxon>
    </lineage>
</organism>
<keyword evidence="4" id="KW-0274">FAD</keyword>
<reference evidence="6 7" key="1">
    <citation type="submission" date="2024-02" db="EMBL/GenBank/DDBJ databases">
        <title>A novel Gemmatimonadota bacterium.</title>
        <authorList>
            <person name="Du Z.-J."/>
            <person name="Ye Y.-Q."/>
        </authorList>
    </citation>
    <scope>NUCLEOTIDE SEQUENCE [LARGE SCALE GENOMIC DNA]</scope>
    <source>
        <strain evidence="6 7">DH-20</strain>
    </source>
</reference>